<evidence type="ECO:0000313" key="4">
    <source>
        <dbReference type="Proteomes" id="UP000319894"/>
    </source>
</evidence>
<evidence type="ECO:0000259" key="2">
    <source>
        <dbReference type="Pfam" id="PF24351"/>
    </source>
</evidence>
<protein>
    <recommendedName>
        <fullName evidence="2">DUF7511 domain-containing protein</fullName>
    </recommendedName>
</protein>
<dbReference type="InterPro" id="IPR055933">
    <property type="entry name" value="DUF7511"/>
</dbReference>
<accession>A0A554NA88</accession>
<reference evidence="3 4" key="1">
    <citation type="submission" date="2018-06" db="EMBL/GenBank/DDBJ databases">
        <title>Natronomonas sp. F16-60 a new haloarchaeon isolated from a solar saltern of Isla Cristina, Huelva, Spain.</title>
        <authorList>
            <person name="Duran-Viseras A."/>
            <person name="Sanchez-Porro C."/>
            <person name="Ventosa A."/>
        </authorList>
    </citation>
    <scope>NUCLEOTIDE SEQUENCE [LARGE SCALE GENOMIC DNA]</scope>
    <source>
        <strain evidence="3 4">F16-60</strain>
    </source>
</reference>
<feature type="domain" description="DUF7511" evidence="2">
    <location>
        <begin position="28"/>
        <end position="73"/>
    </location>
</feature>
<proteinExistence type="predicted"/>
<feature type="compositionally biased region" description="Basic and acidic residues" evidence="1">
    <location>
        <begin position="34"/>
        <end position="43"/>
    </location>
</feature>
<organism evidence="3 4">
    <name type="scientific">Haloglomus irregulare</name>
    <dbReference type="NCBI Taxonomy" id="2234134"/>
    <lineage>
        <taxon>Archaea</taxon>
        <taxon>Methanobacteriati</taxon>
        <taxon>Methanobacteriota</taxon>
        <taxon>Stenosarchaea group</taxon>
        <taxon>Halobacteria</taxon>
        <taxon>Halobacteriales</taxon>
        <taxon>Natronomonadaceae</taxon>
        <taxon>Haloglomus</taxon>
    </lineage>
</organism>
<dbReference type="Proteomes" id="UP000319894">
    <property type="component" value="Unassembled WGS sequence"/>
</dbReference>
<dbReference type="Pfam" id="PF24351">
    <property type="entry name" value="DUF7511"/>
    <property type="match status" value="1"/>
</dbReference>
<feature type="region of interest" description="Disordered" evidence="1">
    <location>
        <begin position="1"/>
        <end position="48"/>
    </location>
</feature>
<comment type="caution">
    <text evidence="3">The sequence shown here is derived from an EMBL/GenBank/DDBJ whole genome shotgun (WGS) entry which is preliminary data.</text>
</comment>
<dbReference type="InParanoid" id="A0A554NA88"/>
<sequence length="73" mass="8117">MMAASDPRQEGGTDTEGTEQGPGRPRVLSATRVPYDDRPDRRTVYPADTDDVARMSTWLTADADAFRDLEAMR</sequence>
<keyword evidence="4" id="KW-1185">Reference proteome</keyword>
<name>A0A554NA88_9EURY</name>
<evidence type="ECO:0000313" key="3">
    <source>
        <dbReference type="EMBL" id="TSD14306.1"/>
    </source>
</evidence>
<evidence type="ECO:0000256" key="1">
    <source>
        <dbReference type="SAM" id="MobiDB-lite"/>
    </source>
</evidence>
<gene>
    <name evidence="3" type="ORF">DP107_08630</name>
</gene>
<dbReference type="EMBL" id="QMDX01000004">
    <property type="protein sequence ID" value="TSD14306.1"/>
    <property type="molecule type" value="Genomic_DNA"/>
</dbReference>
<dbReference type="AlphaFoldDB" id="A0A554NA88"/>